<reference evidence="2" key="1">
    <citation type="submission" date="2020-09" db="EMBL/GenBank/DDBJ databases">
        <title>Comparative genome analyses of four rice-infecting Rhizoctonia solani isolates reveal extensive enrichment of homogalacturonan modification genes.</title>
        <authorList>
            <person name="Lee D.-Y."/>
            <person name="Jeon J."/>
            <person name="Kim K.-T."/>
            <person name="Cheong K."/>
            <person name="Song H."/>
            <person name="Choi G."/>
            <person name="Ko J."/>
            <person name="Opiyo S.O."/>
            <person name="Zuo S."/>
            <person name="Madhav S."/>
            <person name="Lee Y.-H."/>
            <person name="Wang G.-L."/>
        </authorList>
    </citation>
    <scope>NUCLEOTIDE SEQUENCE</scope>
    <source>
        <strain evidence="2">AG1-IA B2</strain>
    </source>
</reference>
<gene>
    <name evidence="2" type="ORF">RHS01_08837</name>
</gene>
<feature type="region of interest" description="Disordered" evidence="1">
    <location>
        <begin position="126"/>
        <end position="162"/>
    </location>
</feature>
<comment type="caution">
    <text evidence="2">The sequence shown here is derived from an EMBL/GenBank/DDBJ whole genome shotgun (WGS) entry which is preliminary data.</text>
</comment>
<dbReference type="EMBL" id="JACYCF010000019">
    <property type="protein sequence ID" value="KAF8750896.1"/>
    <property type="molecule type" value="Genomic_DNA"/>
</dbReference>
<dbReference type="AlphaFoldDB" id="A0A8H7M1I5"/>
<accession>A0A8H7M1I5</accession>
<sequence>MAQRDNTDEAMTVDLSSPQTPVVPLGDMSPNDLEPGSALLAGQSRASSVPSGTELEDSCLISSLEKSQSATTLRKTRFKSRAVGGLFQDLASTSATRNMINEWHKSIWNDRPLDWTFSNEGSAHDPCWKATPITPPEYEGRDKTRRGAQNKSATKIMNSGFC</sequence>
<organism evidence="2 3">
    <name type="scientific">Rhizoctonia solani</name>
    <dbReference type="NCBI Taxonomy" id="456999"/>
    <lineage>
        <taxon>Eukaryota</taxon>
        <taxon>Fungi</taxon>
        <taxon>Dikarya</taxon>
        <taxon>Basidiomycota</taxon>
        <taxon>Agaricomycotina</taxon>
        <taxon>Agaricomycetes</taxon>
        <taxon>Cantharellales</taxon>
        <taxon>Ceratobasidiaceae</taxon>
        <taxon>Rhizoctonia</taxon>
    </lineage>
</organism>
<dbReference type="Proteomes" id="UP000614334">
    <property type="component" value="Unassembled WGS sequence"/>
</dbReference>
<name>A0A8H7M1I5_9AGAM</name>
<evidence type="ECO:0000313" key="3">
    <source>
        <dbReference type="Proteomes" id="UP000614334"/>
    </source>
</evidence>
<proteinExistence type="predicted"/>
<evidence type="ECO:0000256" key="1">
    <source>
        <dbReference type="SAM" id="MobiDB-lite"/>
    </source>
</evidence>
<feature type="compositionally biased region" description="Polar residues" evidence="1">
    <location>
        <begin position="149"/>
        <end position="162"/>
    </location>
</feature>
<feature type="region of interest" description="Disordered" evidence="1">
    <location>
        <begin position="1"/>
        <end position="52"/>
    </location>
</feature>
<evidence type="ECO:0000313" key="2">
    <source>
        <dbReference type="EMBL" id="KAF8750896.1"/>
    </source>
</evidence>
<protein>
    <submittedName>
        <fullName evidence="2">Uncharacterized protein</fullName>
    </submittedName>
</protein>